<dbReference type="SUPFAM" id="SSF56112">
    <property type="entry name" value="Protein kinase-like (PK-like)"/>
    <property type="match status" value="1"/>
</dbReference>
<protein>
    <recommendedName>
        <fullName evidence="1">Fungal-type protein kinase domain-containing protein</fullName>
    </recommendedName>
</protein>
<organism evidence="2 3">
    <name type="scientific">Suillus plorans</name>
    <dbReference type="NCBI Taxonomy" id="116603"/>
    <lineage>
        <taxon>Eukaryota</taxon>
        <taxon>Fungi</taxon>
        <taxon>Dikarya</taxon>
        <taxon>Basidiomycota</taxon>
        <taxon>Agaricomycotina</taxon>
        <taxon>Agaricomycetes</taxon>
        <taxon>Agaricomycetidae</taxon>
        <taxon>Boletales</taxon>
        <taxon>Suillineae</taxon>
        <taxon>Suillaceae</taxon>
        <taxon>Suillus</taxon>
    </lineage>
</organism>
<gene>
    <name evidence="2" type="ORF">HD556DRAFT_1437309</name>
</gene>
<evidence type="ECO:0000259" key="1">
    <source>
        <dbReference type="Pfam" id="PF17667"/>
    </source>
</evidence>
<dbReference type="PROSITE" id="PS00109">
    <property type="entry name" value="PROTEIN_KINASE_TYR"/>
    <property type="match status" value="1"/>
</dbReference>
<dbReference type="GeneID" id="64599453"/>
<name>A0A9P7DUE8_9AGAM</name>
<comment type="caution">
    <text evidence="2">The sequence shown here is derived from an EMBL/GenBank/DDBJ whole genome shotgun (WGS) entry which is preliminary data.</text>
</comment>
<dbReference type="PANTHER" id="PTHR38248:SF2">
    <property type="entry name" value="FUNK1 11"/>
    <property type="match status" value="1"/>
</dbReference>
<keyword evidence="3" id="KW-1185">Reference proteome</keyword>
<proteinExistence type="predicted"/>
<reference evidence="2" key="1">
    <citation type="journal article" date="2020" name="New Phytol.">
        <title>Comparative genomics reveals dynamic genome evolution in host specialist ectomycorrhizal fungi.</title>
        <authorList>
            <person name="Lofgren L.A."/>
            <person name="Nguyen N.H."/>
            <person name="Vilgalys R."/>
            <person name="Ruytinx J."/>
            <person name="Liao H.L."/>
            <person name="Branco S."/>
            <person name="Kuo A."/>
            <person name="LaButti K."/>
            <person name="Lipzen A."/>
            <person name="Andreopoulos W."/>
            <person name="Pangilinan J."/>
            <person name="Riley R."/>
            <person name="Hundley H."/>
            <person name="Na H."/>
            <person name="Barry K."/>
            <person name="Grigoriev I.V."/>
            <person name="Stajich J.E."/>
            <person name="Kennedy P.G."/>
        </authorList>
    </citation>
    <scope>NUCLEOTIDE SEQUENCE</scope>
    <source>
        <strain evidence="2">S12</strain>
    </source>
</reference>
<dbReference type="OrthoDB" id="2739948at2759"/>
<dbReference type="RefSeq" id="XP_041165893.1">
    <property type="nucleotide sequence ID" value="XM_041305689.1"/>
</dbReference>
<dbReference type="GO" id="GO:0004672">
    <property type="term" value="F:protein kinase activity"/>
    <property type="evidence" value="ECO:0007669"/>
    <property type="project" value="InterPro"/>
</dbReference>
<dbReference type="AlphaFoldDB" id="A0A9P7DUE8"/>
<accession>A0A9P7DUE8</accession>
<evidence type="ECO:0000313" key="3">
    <source>
        <dbReference type="Proteomes" id="UP000719766"/>
    </source>
</evidence>
<sequence length="596" mass="67582">MSAFNFDLSFVDVSSKGDIYNYKSIKYDIKPDVCVYPSNIKTPDRCDVTQAEMMVEFKWNRGDDPFSTSSSASSFIMSSQQARDTMGQITAYASAQLGAQWRTHAYQILIIKNYARLIRWDHEGFIVTEPIFYRESPALIDFFRRYNVAPHAMRGHDETVSRVTSRYLRLITTVRQKLGLPSNARIFQITMKDADGSDLTYLVPAPVATGLSPIGRNTRGFSAYDTKGDHRVLLPDIIPEGDVYKRLNEKHVRHVATCLASGDVLGGSNAHTTQTGRFKDAPWAHPTGAILIAYVHYRLVLNIVATPITSFVSSRQVVEVVRDALIAHQDAYENCDILHRDLSVGNIMVHENEGILIDWDLAKSTRDSGPRQITRTGTWQFMSARLVANMNTPHDFQDDMESTLYVILWIMFIFTVSCISDAERSHFLHTTLDPEQVQGLGGSGKANFLQSKSSITSTTPLFKGRPALDALVQQLQKTFSARYIPSMKEAEENVRLAKLHLHDPIVEMALQDNLVAIKLDGLEAMKSHEGVINIFNTHLDWEEGWLDADSPDPQRILVEDHKELKEFYMSKTNWWLWSDLRPVSKRKRNDDDSEDE</sequence>
<dbReference type="InterPro" id="IPR011009">
    <property type="entry name" value="Kinase-like_dom_sf"/>
</dbReference>
<dbReference type="Gene3D" id="1.10.510.10">
    <property type="entry name" value="Transferase(Phosphotransferase) domain 1"/>
    <property type="match status" value="1"/>
</dbReference>
<dbReference type="Proteomes" id="UP000719766">
    <property type="component" value="Unassembled WGS sequence"/>
</dbReference>
<evidence type="ECO:0000313" key="2">
    <source>
        <dbReference type="EMBL" id="KAG1803547.1"/>
    </source>
</evidence>
<dbReference type="InterPro" id="IPR008266">
    <property type="entry name" value="Tyr_kinase_AS"/>
</dbReference>
<feature type="domain" description="Fungal-type protein kinase" evidence="1">
    <location>
        <begin position="83"/>
        <end position="411"/>
    </location>
</feature>
<dbReference type="InterPro" id="IPR040976">
    <property type="entry name" value="Pkinase_fungal"/>
</dbReference>
<dbReference type="Pfam" id="PF17667">
    <property type="entry name" value="Pkinase_fungal"/>
    <property type="match status" value="1"/>
</dbReference>
<dbReference type="PANTHER" id="PTHR38248">
    <property type="entry name" value="FUNK1 6"/>
    <property type="match status" value="1"/>
</dbReference>
<dbReference type="EMBL" id="JABBWE010000004">
    <property type="protein sequence ID" value="KAG1803547.1"/>
    <property type="molecule type" value="Genomic_DNA"/>
</dbReference>